<protein>
    <submittedName>
        <fullName evidence="2">Uncharacterized protein</fullName>
    </submittedName>
</protein>
<sequence length="116" mass="13303">IPPRKTASGDPTRWSGEPCDLVEQFISHYLRQCGYLGAKGCVHSLKCATWLPREEKGRVDHAYTLYAPSPLLFFDVTEEKRVKRTRRKKGRVRKRERDRVMSKGKGGEGEVEEKVA</sequence>
<name>A0A195CUM0_9HYME</name>
<evidence type="ECO:0000313" key="2">
    <source>
        <dbReference type="EMBL" id="KYN04222.1"/>
    </source>
</evidence>
<feature type="compositionally biased region" description="Basic residues" evidence="1">
    <location>
        <begin position="85"/>
        <end position="94"/>
    </location>
</feature>
<evidence type="ECO:0000256" key="1">
    <source>
        <dbReference type="SAM" id="MobiDB-lite"/>
    </source>
</evidence>
<gene>
    <name evidence="2" type="ORF">ALC62_04988</name>
</gene>
<proteinExistence type="predicted"/>
<feature type="compositionally biased region" description="Basic and acidic residues" evidence="1">
    <location>
        <begin position="95"/>
        <end position="116"/>
    </location>
</feature>
<organism evidence="2 3">
    <name type="scientific">Cyphomyrmex costatus</name>
    <dbReference type="NCBI Taxonomy" id="456900"/>
    <lineage>
        <taxon>Eukaryota</taxon>
        <taxon>Metazoa</taxon>
        <taxon>Ecdysozoa</taxon>
        <taxon>Arthropoda</taxon>
        <taxon>Hexapoda</taxon>
        <taxon>Insecta</taxon>
        <taxon>Pterygota</taxon>
        <taxon>Neoptera</taxon>
        <taxon>Endopterygota</taxon>
        <taxon>Hymenoptera</taxon>
        <taxon>Apocrita</taxon>
        <taxon>Aculeata</taxon>
        <taxon>Formicoidea</taxon>
        <taxon>Formicidae</taxon>
        <taxon>Myrmicinae</taxon>
        <taxon>Cyphomyrmex</taxon>
    </lineage>
</organism>
<dbReference type="AlphaFoldDB" id="A0A195CUM0"/>
<feature type="region of interest" description="Disordered" evidence="1">
    <location>
        <begin position="85"/>
        <end position="116"/>
    </location>
</feature>
<feature type="non-terminal residue" evidence="2">
    <location>
        <position position="1"/>
    </location>
</feature>
<reference evidence="2 3" key="1">
    <citation type="submission" date="2016-03" db="EMBL/GenBank/DDBJ databases">
        <title>Cyphomyrmex costatus WGS genome.</title>
        <authorList>
            <person name="Nygaard S."/>
            <person name="Hu H."/>
            <person name="Boomsma J."/>
            <person name="Zhang G."/>
        </authorList>
    </citation>
    <scope>NUCLEOTIDE SEQUENCE [LARGE SCALE GENOMIC DNA]</scope>
    <source>
        <strain evidence="2">MS0001</strain>
        <tissue evidence="2">Whole body</tissue>
    </source>
</reference>
<dbReference type="EMBL" id="KQ977279">
    <property type="protein sequence ID" value="KYN04222.1"/>
    <property type="molecule type" value="Genomic_DNA"/>
</dbReference>
<evidence type="ECO:0000313" key="3">
    <source>
        <dbReference type="Proteomes" id="UP000078542"/>
    </source>
</evidence>
<dbReference type="Proteomes" id="UP000078542">
    <property type="component" value="Unassembled WGS sequence"/>
</dbReference>
<keyword evidence="3" id="KW-1185">Reference proteome</keyword>
<accession>A0A195CUM0</accession>